<dbReference type="Pfam" id="PF00561">
    <property type="entry name" value="Abhydrolase_1"/>
    <property type="match status" value="1"/>
</dbReference>
<dbReference type="SUPFAM" id="SSF53474">
    <property type="entry name" value="alpha/beta-Hydrolases"/>
    <property type="match status" value="1"/>
</dbReference>
<dbReference type="Gene3D" id="3.40.50.1820">
    <property type="entry name" value="alpha/beta hydrolase"/>
    <property type="match status" value="1"/>
</dbReference>
<organism evidence="2 3">
    <name type="scientific">Paenirhodobacter populi</name>
    <dbReference type="NCBI Taxonomy" id="2306993"/>
    <lineage>
        <taxon>Bacteria</taxon>
        <taxon>Pseudomonadati</taxon>
        <taxon>Pseudomonadota</taxon>
        <taxon>Alphaproteobacteria</taxon>
        <taxon>Rhodobacterales</taxon>
        <taxon>Rhodobacter group</taxon>
        <taxon>Paenirhodobacter</taxon>
    </lineage>
</organism>
<reference evidence="2 3" key="1">
    <citation type="submission" date="2019-01" db="EMBL/GenBank/DDBJ databases">
        <title>Sinorhodobacter populi sp. nov. isolated from the symptomatic bark tissue of Populus euramericana canker.</title>
        <authorList>
            <person name="Xu G."/>
        </authorList>
    </citation>
    <scope>NUCLEOTIDE SEQUENCE [LARGE SCALE GENOMIC DNA]</scope>
    <source>
        <strain evidence="2 3">2D-5</strain>
    </source>
</reference>
<accession>A0A443ISA1</accession>
<evidence type="ECO:0000313" key="3">
    <source>
        <dbReference type="Proteomes" id="UP000285710"/>
    </source>
</evidence>
<keyword evidence="2" id="KW-0378">Hydrolase</keyword>
<keyword evidence="3" id="KW-1185">Reference proteome</keyword>
<proteinExistence type="predicted"/>
<dbReference type="InterPro" id="IPR000073">
    <property type="entry name" value="AB_hydrolase_1"/>
</dbReference>
<evidence type="ECO:0000259" key="1">
    <source>
        <dbReference type="Pfam" id="PF00561"/>
    </source>
</evidence>
<feature type="domain" description="AB hydrolase-1" evidence="1">
    <location>
        <begin position="21"/>
        <end position="247"/>
    </location>
</feature>
<dbReference type="EMBL" id="SAUW01000014">
    <property type="protein sequence ID" value="RWR09607.1"/>
    <property type="molecule type" value="Genomic_DNA"/>
</dbReference>
<dbReference type="PRINTS" id="PR00111">
    <property type="entry name" value="ABHYDROLASE"/>
</dbReference>
<sequence>MPSIATNGIQTHFEMKGEGAPVVLVSGLGGTGAYWGPQIEALSRQYQVITYDQRGAGGSDHPDMAYSIEMLADDLEALISALGVERPALIGHSTGGAIGQILAARGPDLLRGMVQYASWSKSDAHFNWVFRLRRALLANAPIEEYVHGSALFLYPPEHVQQGGAALSERLLDSVRTFPDPAIIMRRIDAITAHDAMAVLGRIRIPTLVICANDDILTPPYQARILAEAIPGAELQVLPEGGHSLSETQPEIFNRIVLDFLASITATAA</sequence>
<dbReference type="InterPro" id="IPR029058">
    <property type="entry name" value="AB_hydrolase_fold"/>
</dbReference>
<name>A0A443ISA1_9RHOB</name>
<comment type="caution">
    <text evidence="2">The sequence shown here is derived from an EMBL/GenBank/DDBJ whole genome shotgun (WGS) entry which is preliminary data.</text>
</comment>
<protein>
    <submittedName>
        <fullName evidence="2">Alpha/beta fold hydrolase</fullName>
    </submittedName>
</protein>
<dbReference type="Proteomes" id="UP000285710">
    <property type="component" value="Unassembled WGS sequence"/>
</dbReference>
<dbReference type="InterPro" id="IPR050266">
    <property type="entry name" value="AB_hydrolase_sf"/>
</dbReference>
<dbReference type="AlphaFoldDB" id="A0A443ISA1"/>
<dbReference type="PANTHER" id="PTHR43798">
    <property type="entry name" value="MONOACYLGLYCEROL LIPASE"/>
    <property type="match status" value="1"/>
</dbReference>
<reference evidence="2 3" key="2">
    <citation type="submission" date="2019-01" db="EMBL/GenBank/DDBJ databases">
        <authorList>
            <person name="Li Y."/>
        </authorList>
    </citation>
    <scope>NUCLEOTIDE SEQUENCE [LARGE SCALE GENOMIC DNA]</scope>
    <source>
        <strain evidence="2 3">2D-5</strain>
    </source>
</reference>
<evidence type="ECO:0000313" key="2">
    <source>
        <dbReference type="EMBL" id="RWR09607.1"/>
    </source>
</evidence>
<dbReference type="GO" id="GO:0016787">
    <property type="term" value="F:hydrolase activity"/>
    <property type="evidence" value="ECO:0007669"/>
    <property type="project" value="UniProtKB-KW"/>
</dbReference>
<gene>
    <name evidence="2" type="ORF">D2T33_13940</name>
</gene>